<evidence type="ECO:0000256" key="2">
    <source>
        <dbReference type="ARBA" id="ARBA00022704"/>
    </source>
</evidence>
<name>A0A7I7YNM6_9MYCO</name>
<evidence type="ECO:0000313" key="5">
    <source>
        <dbReference type="Proteomes" id="UP000467105"/>
    </source>
</evidence>
<dbReference type="Proteomes" id="UP000467105">
    <property type="component" value="Chromosome"/>
</dbReference>
<accession>A0A7I7YNM6</accession>
<dbReference type="SUPFAM" id="SSF141066">
    <property type="entry name" value="ICP-like"/>
    <property type="match status" value="1"/>
</dbReference>
<dbReference type="Pfam" id="PF09394">
    <property type="entry name" value="Inhibitor_I42"/>
    <property type="match status" value="1"/>
</dbReference>
<evidence type="ECO:0000256" key="1">
    <source>
        <dbReference type="ARBA" id="ARBA00022690"/>
    </source>
</evidence>
<keyword evidence="1" id="KW-0646">Protease inhibitor</keyword>
<keyword evidence="2" id="KW-0789">Thiol protease inhibitor</keyword>
<dbReference type="Gene3D" id="2.60.40.2020">
    <property type="match status" value="1"/>
</dbReference>
<feature type="domain" description="Proteinase inhibitor I42 chagasin" evidence="3">
    <location>
        <begin position="16"/>
        <end position="104"/>
    </location>
</feature>
<dbReference type="EMBL" id="AP022614">
    <property type="protein sequence ID" value="BBZ43465.1"/>
    <property type="molecule type" value="Genomic_DNA"/>
</dbReference>
<dbReference type="AlphaFoldDB" id="A0A7I7YNM6"/>
<reference evidence="4 5" key="1">
    <citation type="journal article" date="2019" name="Emerg. Microbes Infect.">
        <title>Comprehensive subspecies identification of 175 nontuberculous mycobacteria species based on 7547 genomic profiles.</title>
        <authorList>
            <person name="Matsumoto Y."/>
            <person name="Kinjo T."/>
            <person name="Motooka D."/>
            <person name="Nabeya D."/>
            <person name="Jung N."/>
            <person name="Uechi K."/>
            <person name="Horii T."/>
            <person name="Iida T."/>
            <person name="Fujita J."/>
            <person name="Nakamura S."/>
        </authorList>
    </citation>
    <scope>NUCLEOTIDE SEQUENCE [LARGE SCALE GENOMIC DNA]</scope>
    <source>
        <strain evidence="4 5">JCM 14742</strain>
    </source>
</reference>
<dbReference type="OrthoDB" id="4550788at2"/>
<protein>
    <recommendedName>
        <fullName evidence="3">Proteinase inhibitor I42 chagasin domain-containing protein</fullName>
    </recommendedName>
</protein>
<dbReference type="GO" id="GO:0004869">
    <property type="term" value="F:cysteine-type endopeptidase inhibitor activity"/>
    <property type="evidence" value="ECO:0007669"/>
    <property type="project" value="UniProtKB-KW"/>
</dbReference>
<organism evidence="4 5">
    <name type="scientific">Mycobacterium parmense</name>
    <dbReference type="NCBI Taxonomy" id="185642"/>
    <lineage>
        <taxon>Bacteria</taxon>
        <taxon>Bacillati</taxon>
        <taxon>Actinomycetota</taxon>
        <taxon>Actinomycetes</taxon>
        <taxon>Mycobacteriales</taxon>
        <taxon>Mycobacteriaceae</taxon>
        <taxon>Mycobacterium</taxon>
        <taxon>Mycobacterium simiae complex</taxon>
    </lineage>
</organism>
<sequence length="108" mass="11630">MNDILKQKTITQSITLAVGNTLVVTLGSNYTTPFRWAPDMKVSDPSVIKQISHEFVHPTTDALGAPGSEVWTFSALKAGTTRITTSYASIVGRNARPACTYTADVTVQ</sequence>
<proteinExistence type="predicted"/>
<keyword evidence="5" id="KW-1185">Reference proteome</keyword>
<evidence type="ECO:0000313" key="4">
    <source>
        <dbReference type="EMBL" id="BBZ43465.1"/>
    </source>
</evidence>
<dbReference type="InterPro" id="IPR018990">
    <property type="entry name" value="Prot_inh_I42_chagasin"/>
</dbReference>
<evidence type="ECO:0000259" key="3">
    <source>
        <dbReference type="Pfam" id="PF09394"/>
    </source>
</evidence>
<gene>
    <name evidence="4" type="ORF">MPRM_07460</name>
</gene>
<dbReference type="InterPro" id="IPR036331">
    <property type="entry name" value="Chagasin-like_sf"/>
</dbReference>